<dbReference type="FunFam" id="3.20.20.140:FF:000005">
    <property type="entry name" value="TatD family hydrolase"/>
    <property type="match status" value="1"/>
</dbReference>
<dbReference type="GO" id="GO:0005829">
    <property type="term" value="C:cytosol"/>
    <property type="evidence" value="ECO:0007669"/>
    <property type="project" value="TreeGrafter"/>
</dbReference>
<evidence type="ECO:0000313" key="5">
    <source>
        <dbReference type="Proteomes" id="UP000009072"/>
    </source>
</evidence>
<dbReference type="GO" id="GO:0046872">
    <property type="term" value="F:metal ion binding"/>
    <property type="evidence" value="ECO:0007669"/>
    <property type="project" value="UniProtKB-KW"/>
</dbReference>
<dbReference type="CDD" id="cd01310">
    <property type="entry name" value="TatD_DNAse"/>
    <property type="match status" value="1"/>
</dbReference>
<dbReference type="PANTHER" id="PTHR46124">
    <property type="entry name" value="D-AMINOACYL-TRNA DEACYLASE"/>
    <property type="match status" value="1"/>
</dbReference>
<dbReference type="EMBL" id="AE017308">
    <property type="protein sequence ID" value="AAT28049.1"/>
    <property type="molecule type" value="Genomic_DNA"/>
</dbReference>
<dbReference type="STRING" id="267748.MMOB5630"/>
<dbReference type="InterPro" id="IPR015991">
    <property type="entry name" value="TatD/YcfH-like"/>
</dbReference>
<feature type="binding site" evidence="3">
    <location>
        <position position="153"/>
    </location>
    <ligand>
        <name>a divalent metal cation</name>
        <dbReference type="ChEBI" id="CHEBI:60240"/>
        <label>2</label>
    </ligand>
</feature>
<dbReference type="PIRSF" id="PIRSF005902">
    <property type="entry name" value="DNase_TatD"/>
    <property type="match status" value="1"/>
</dbReference>
<dbReference type="HOGENOM" id="CLU_031506_4_0_14"/>
<protein>
    <submittedName>
        <fullName evidence="4">Mg-dependent DNAse</fullName>
        <ecNumber evidence="4">3.1.21.-</ecNumber>
    </submittedName>
</protein>
<dbReference type="PANTHER" id="PTHR46124:SF2">
    <property type="entry name" value="D-AMINOACYL-TRNA DEACYLASE"/>
    <property type="match status" value="1"/>
</dbReference>
<dbReference type="Proteomes" id="UP000009072">
    <property type="component" value="Chromosome"/>
</dbReference>
<feature type="binding site" evidence="3">
    <location>
        <position position="10"/>
    </location>
    <ligand>
        <name>a divalent metal cation</name>
        <dbReference type="ChEBI" id="CHEBI:60240"/>
        <label>1</label>
    </ligand>
</feature>
<dbReference type="KEGG" id="mmo:MMOB5630"/>
<evidence type="ECO:0000313" key="4">
    <source>
        <dbReference type="EMBL" id="AAT28049.1"/>
    </source>
</evidence>
<dbReference type="NCBIfam" id="TIGR00010">
    <property type="entry name" value="YchF/TatD family DNA exonuclease"/>
    <property type="match status" value="1"/>
</dbReference>
<evidence type="ECO:0000256" key="2">
    <source>
        <dbReference type="ARBA" id="ARBA00022801"/>
    </source>
</evidence>
<reference evidence="4 5" key="1">
    <citation type="journal article" date="2004" name="Genome Res.">
        <title>The complete genome and proteome of Mycoplasma mobile.</title>
        <authorList>
            <person name="Jaffe J.D."/>
            <person name="Stange-Thomann N."/>
            <person name="Smith C."/>
            <person name="DeCaprio D."/>
            <person name="Fisher S."/>
            <person name="Butler J."/>
            <person name="Calvo S."/>
            <person name="Elkins T."/>
            <person name="FitzGerald M.G."/>
            <person name="Hafez N."/>
            <person name="Kodira C.D."/>
            <person name="Major J."/>
            <person name="Wang S."/>
            <person name="Wilkinson J."/>
            <person name="Nicol R."/>
            <person name="Nusbaum C."/>
            <person name="Birren B."/>
            <person name="Berg H.C."/>
            <person name="Church G.M."/>
        </authorList>
    </citation>
    <scope>NUCLEOTIDE SEQUENCE [LARGE SCALE GENOMIC DNA]</scope>
    <source>
        <strain evidence="5">ATCC 43663 / 163K / NCTC 11711</strain>
    </source>
</reference>
<dbReference type="Pfam" id="PF01026">
    <property type="entry name" value="TatD_DNase"/>
    <property type="match status" value="1"/>
</dbReference>
<organism evidence="4 5">
    <name type="scientific">Mycoplasma mobile (strain ATCC 43663 / 163K / NCTC 11711)</name>
    <name type="common">Mesomycoplasma mobile</name>
    <dbReference type="NCBI Taxonomy" id="267748"/>
    <lineage>
        <taxon>Bacteria</taxon>
        <taxon>Bacillati</taxon>
        <taxon>Mycoplasmatota</taxon>
        <taxon>Mycoplasmoidales</taxon>
        <taxon>Metamycoplasmataceae</taxon>
        <taxon>Mesomycoplasma</taxon>
    </lineage>
</organism>
<dbReference type="OrthoDB" id="9810005at2"/>
<evidence type="ECO:0000256" key="1">
    <source>
        <dbReference type="ARBA" id="ARBA00022723"/>
    </source>
</evidence>
<dbReference type="SUPFAM" id="SSF51556">
    <property type="entry name" value="Metallo-dependent hydrolases"/>
    <property type="match status" value="1"/>
</dbReference>
<feature type="binding site" evidence="3">
    <location>
        <position position="128"/>
    </location>
    <ligand>
        <name>a divalent metal cation</name>
        <dbReference type="ChEBI" id="CHEBI:60240"/>
        <label>2</label>
    </ligand>
</feature>
<dbReference type="RefSeq" id="WP_011265083.1">
    <property type="nucleotide sequence ID" value="NC_006908.1"/>
</dbReference>
<feature type="binding site" evidence="3">
    <location>
        <position position="8"/>
    </location>
    <ligand>
        <name>a divalent metal cation</name>
        <dbReference type="ChEBI" id="CHEBI:60240"/>
        <label>1</label>
    </ligand>
</feature>
<dbReference type="GO" id="GO:0016788">
    <property type="term" value="F:hydrolase activity, acting on ester bonds"/>
    <property type="evidence" value="ECO:0007669"/>
    <property type="project" value="InterPro"/>
</dbReference>
<dbReference type="AlphaFoldDB" id="Q6KH81"/>
<gene>
    <name evidence="4" type="primary">tatD</name>
    <name evidence="4" type="ordered locus">MMOB5630</name>
</gene>
<accession>Q6KH81</accession>
<keyword evidence="1 3" id="KW-0479">Metal-binding</keyword>
<dbReference type="EC" id="3.1.21.-" evidence="4"/>
<name>Q6KH81_MYCM1</name>
<feature type="binding site" evidence="3">
    <location>
        <position position="205"/>
    </location>
    <ligand>
        <name>a divalent metal cation</name>
        <dbReference type="ChEBI" id="CHEBI:60240"/>
        <label>1</label>
    </ligand>
</feature>
<dbReference type="eggNOG" id="COG0084">
    <property type="taxonomic scope" value="Bacteria"/>
</dbReference>
<keyword evidence="2 4" id="KW-0378">Hydrolase</keyword>
<sequence length="261" mass="30348">MKKYSDVHTHPLKEFYEDGEIVIKEAIENDVEKLFIVGTSIEDSKEVKEICKKFPENLFPIIGIHPSISFNPDDVDQIEKLLDKSVVGIGEVGLDFYYDNNPKKELQIETLKRFLRLSISKNIPTMIHMRNSIEDMYEIFSQKEFKNHRIVFHTYSGNAFWAKKFLDLNPNIYFSFSGVATFKNAKDTVEAIKEIPVERIFVETDAPFLTPVPYRGTKNKPVYVKEVAKFVASLKKLNVENFNIKVNENIERFFNLSKYVS</sequence>
<proteinExistence type="predicted"/>
<dbReference type="InterPro" id="IPR001130">
    <property type="entry name" value="TatD-like"/>
</dbReference>
<evidence type="ECO:0000256" key="3">
    <source>
        <dbReference type="PIRSR" id="PIRSR005902-1"/>
    </source>
</evidence>
<dbReference type="InterPro" id="IPR032466">
    <property type="entry name" value="Metal_Hydrolase"/>
</dbReference>
<keyword evidence="5" id="KW-1185">Reference proteome</keyword>
<dbReference type="GO" id="GO:0004536">
    <property type="term" value="F:DNA nuclease activity"/>
    <property type="evidence" value="ECO:0007669"/>
    <property type="project" value="InterPro"/>
</dbReference>
<feature type="binding site" evidence="3">
    <location>
        <position position="91"/>
    </location>
    <ligand>
        <name>a divalent metal cation</name>
        <dbReference type="ChEBI" id="CHEBI:60240"/>
        <label>1</label>
    </ligand>
</feature>
<dbReference type="Gene3D" id="3.20.20.140">
    <property type="entry name" value="Metal-dependent hydrolases"/>
    <property type="match status" value="1"/>
</dbReference>